<dbReference type="PATRIC" id="fig|2064.6.peg.2310"/>
<dbReference type="Pfam" id="PF02801">
    <property type="entry name" value="Ketoacyl-synt_C"/>
    <property type="match status" value="1"/>
</dbReference>
<dbReference type="InterPro" id="IPR020841">
    <property type="entry name" value="PKS_Beta-ketoAc_synthase_dom"/>
</dbReference>
<dbReference type="Pfam" id="PF00109">
    <property type="entry name" value="ketoacyl-synt"/>
    <property type="match status" value="1"/>
</dbReference>
<organism evidence="6 7">
    <name type="scientific">Kitasatospora griseola</name>
    <name type="common">Streptomyces griseolosporeus</name>
    <dbReference type="NCBI Taxonomy" id="2064"/>
    <lineage>
        <taxon>Bacteria</taxon>
        <taxon>Bacillati</taxon>
        <taxon>Actinomycetota</taxon>
        <taxon>Actinomycetes</taxon>
        <taxon>Kitasatosporales</taxon>
        <taxon>Streptomycetaceae</taxon>
        <taxon>Kitasatospora</taxon>
    </lineage>
</organism>
<dbReference type="EMBL" id="JXZB01000002">
    <property type="protein sequence ID" value="KIQ64683.1"/>
    <property type="molecule type" value="Genomic_DNA"/>
</dbReference>
<dbReference type="PANTHER" id="PTHR11712:SF322">
    <property type="entry name" value="POLYKETIDE BETA-KETOACYL SYNTHASE 2-RELATED"/>
    <property type="match status" value="1"/>
</dbReference>
<protein>
    <submittedName>
        <fullName evidence="6">Beta-ketoacyl synthase</fullName>
    </submittedName>
</protein>
<proteinExistence type="inferred from homology"/>
<dbReference type="InterPro" id="IPR016039">
    <property type="entry name" value="Thiolase-like"/>
</dbReference>
<evidence type="ECO:0000256" key="2">
    <source>
        <dbReference type="ARBA" id="ARBA00022679"/>
    </source>
</evidence>
<dbReference type="SMART" id="SM00825">
    <property type="entry name" value="PKS_KS"/>
    <property type="match status" value="1"/>
</dbReference>
<evidence type="ECO:0000259" key="5">
    <source>
        <dbReference type="PROSITE" id="PS52004"/>
    </source>
</evidence>
<feature type="domain" description="Ketosynthase family 3 (KS3)" evidence="5">
    <location>
        <begin position="1"/>
        <end position="403"/>
    </location>
</feature>
<dbReference type="Gene3D" id="3.40.47.10">
    <property type="match status" value="2"/>
</dbReference>
<comment type="caution">
    <text evidence="6">The sequence shown here is derived from an EMBL/GenBank/DDBJ whole genome shotgun (WGS) entry which is preliminary data.</text>
</comment>
<dbReference type="RefSeq" id="WP_043910453.1">
    <property type="nucleotide sequence ID" value="NZ_JXZB01000002.1"/>
</dbReference>
<keyword evidence="7" id="KW-1185">Reference proteome</keyword>
<dbReference type="InterPro" id="IPR014030">
    <property type="entry name" value="Ketoacyl_synth_N"/>
</dbReference>
<sequence length="404" mass="41502">MSEVVVTGIGVAAPNGVGAEEYWKAVVAGESGIRPISRFDTARYPIKLAGEVPEFDAEQDFTRRLMPQTDRLTRLALFAAEFALGDAEIVPEELPSYSMGVAVSSSTGGLEFGQRELQALWGTGWESVSAYMSFAWYYAVHTGQISIRYGMQGPSGVVVSEQAGGLDALGYARRRVRKGTAVMTAGGLDGLICPYGVAIQSSTGEVGTGTDPERAYLPFHLDSAGHAIGEGGAVLVLESREDAERRGAPRLYGTLAGYGAAFDPDPAGPGGGGLVRAARQALADAGRSARDVDVVFADAAGTSALDRAEADALCTLFGERGVPVAAPKALTGRLLSGGGPLDVATALLAIRDGLVPAVAAAPAGRVDPRIDLVAGAPRSLEIGTALVLARGRGGFASALVLTGP</sequence>
<dbReference type="InterPro" id="IPR000794">
    <property type="entry name" value="Beta-ketoacyl_synthase"/>
</dbReference>
<evidence type="ECO:0000313" key="7">
    <source>
        <dbReference type="Proteomes" id="UP000032066"/>
    </source>
</evidence>
<accession>A0A0D0Q196</accession>
<dbReference type="OrthoDB" id="416758at2"/>
<dbReference type="GO" id="GO:0006633">
    <property type="term" value="P:fatty acid biosynthetic process"/>
    <property type="evidence" value="ECO:0007669"/>
    <property type="project" value="TreeGrafter"/>
</dbReference>
<keyword evidence="2 4" id="KW-0808">Transferase</keyword>
<evidence type="ECO:0000256" key="4">
    <source>
        <dbReference type="RuleBase" id="RU003694"/>
    </source>
</evidence>
<dbReference type="PROSITE" id="PS52004">
    <property type="entry name" value="KS3_2"/>
    <property type="match status" value="1"/>
</dbReference>
<evidence type="ECO:0000256" key="3">
    <source>
        <dbReference type="ARBA" id="ARBA00023315"/>
    </source>
</evidence>
<keyword evidence="3" id="KW-0012">Acyltransferase</keyword>
<gene>
    <name evidence="6" type="ORF">TR51_10785</name>
</gene>
<evidence type="ECO:0000256" key="1">
    <source>
        <dbReference type="ARBA" id="ARBA00008467"/>
    </source>
</evidence>
<comment type="similarity">
    <text evidence="1 4">Belongs to the thiolase-like superfamily. Beta-ketoacyl-ACP synthases family.</text>
</comment>
<dbReference type="STRING" id="2064.TR51_10785"/>
<reference evidence="6 7" key="1">
    <citation type="submission" date="2015-02" db="EMBL/GenBank/DDBJ databases">
        <title>Draft genome sequence of Kitasatospora griseola MF730-N6, a bafilomycin, terpentecin and satosporin producer.</title>
        <authorList>
            <person name="Arens J.C."/>
            <person name="Haltli B."/>
            <person name="Kerr R.G."/>
        </authorList>
    </citation>
    <scope>NUCLEOTIDE SEQUENCE [LARGE SCALE GENOMIC DNA]</scope>
    <source>
        <strain evidence="6 7">MF730-N6</strain>
    </source>
</reference>
<dbReference type="InterPro" id="IPR014031">
    <property type="entry name" value="Ketoacyl_synth_C"/>
</dbReference>
<dbReference type="Proteomes" id="UP000032066">
    <property type="component" value="Unassembled WGS sequence"/>
</dbReference>
<dbReference type="AlphaFoldDB" id="A0A0D0Q196"/>
<dbReference type="GO" id="GO:0004315">
    <property type="term" value="F:3-oxoacyl-[acyl-carrier-protein] synthase activity"/>
    <property type="evidence" value="ECO:0007669"/>
    <property type="project" value="TreeGrafter"/>
</dbReference>
<dbReference type="PANTHER" id="PTHR11712">
    <property type="entry name" value="POLYKETIDE SYNTHASE-RELATED"/>
    <property type="match status" value="1"/>
</dbReference>
<dbReference type="SUPFAM" id="SSF53901">
    <property type="entry name" value="Thiolase-like"/>
    <property type="match status" value="2"/>
</dbReference>
<name>A0A0D0Q196_KITGR</name>
<evidence type="ECO:0000313" key="6">
    <source>
        <dbReference type="EMBL" id="KIQ64683.1"/>
    </source>
</evidence>